<dbReference type="Gene3D" id="3.40.50.620">
    <property type="entry name" value="HUPs"/>
    <property type="match status" value="1"/>
</dbReference>
<dbReference type="EMBL" id="JBIAZU010000002">
    <property type="protein sequence ID" value="MFF5290684.1"/>
    <property type="molecule type" value="Genomic_DNA"/>
</dbReference>
<evidence type="ECO:0000313" key="2">
    <source>
        <dbReference type="Proteomes" id="UP001602245"/>
    </source>
</evidence>
<proteinExistence type="predicted"/>
<comment type="caution">
    <text evidence="1">The sequence shown here is derived from an EMBL/GenBank/DDBJ whole genome shotgun (WGS) entry which is preliminary data.</text>
</comment>
<dbReference type="SUPFAM" id="SSF52402">
    <property type="entry name" value="Adenine nucleotide alpha hydrolases-like"/>
    <property type="match status" value="1"/>
</dbReference>
<dbReference type="InterPro" id="IPR014729">
    <property type="entry name" value="Rossmann-like_a/b/a_fold"/>
</dbReference>
<protein>
    <recommendedName>
        <fullName evidence="3">Universal stress protein</fullName>
    </recommendedName>
</protein>
<evidence type="ECO:0000313" key="1">
    <source>
        <dbReference type="EMBL" id="MFF5290684.1"/>
    </source>
</evidence>
<keyword evidence="2" id="KW-1185">Reference proteome</keyword>
<name>A0ABW6WDB2_9ACTN</name>
<dbReference type="RefSeq" id="WP_020510325.1">
    <property type="nucleotide sequence ID" value="NZ_JBIAZU010000002.1"/>
</dbReference>
<gene>
    <name evidence="1" type="ORF">ACFY35_14660</name>
</gene>
<reference evidence="1 2" key="1">
    <citation type="submission" date="2024-10" db="EMBL/GenBank/DDBJ databases">
        <title>The Natural Products Discovery Center: Release of the First 8490 Sequenced Strains for Exploring Actinobacteria Biosynthetic Diversity.</title>
        <authorList>
            <person name="Kalkreuter E."/>
            <person name="Kautsar S.A."/>
            <person name="Yang D."/>
            <person name="Bader C.D."/>
            <person name="Teijaro C.N."/>
            <person name="Fluegel L."/>
            <person name="Davis C.M."/>
            <person name="Simpson J.R."/>
            <person name="Lauterbach L."/>
            <person name="Steele A.D."/>
            <person name="Gui C."/>
            <person name="Meng S."/>
            <person name="Li G."/>
            <person name="Viehrig K."/>
            <person name="Ye F."/>
            <person name="Su P."/>
            <person name="Kiefer A.F."/>
            <person name="Nichols A."/>
            <person name="Cepeda A.J."/>
            <person name="Yan W."/>
            <person name="Fan B."/>
            <person name="Jiang Y."/>
            <person name="Adhikari A."/>
            <person name="Zheng C.-J."/>
            <person name="Schuster L."/>
            <person name="Cowan T.M."/>
            <person name="Smanski M.J."/>
            <person name="Chevrette M.G."/>
            <person name="De Carvalho L.P.S."/>
            <person name="Shen B."/>
        </authorList>
    </citation>
    <scope>NUCLEOTIDE SEQUENCE [LARGE SCALE GENOMIC DNA]</scope>
    <source>
        <strain evidence="1 2">NPDC000087</strain>
    </source>
</reference>
<evidence type="ECO:0008006" key="3">
    <source>
        <dbReference type="Google" id="ProtNLM"/>
    </source>
</evidence>
<accession>A0ABW6WDB2</accession>
<organism evidence="1 2">
    <name type="scientific">Paractinoplanes globisporus</name>
    <dbReference type="NCBI Taxonomy" id="113565"/>
    <lineage>
        <taxon>Bacteria</taxon>
        <taxon>Bacillati</taxon>
        <taxon>Actinomycetota</taxon>
        <taxon>Actinomycetes</taxon>
        <taxon>Micromonosporales</taxon>
        <taxon>Micromonosporaceae</taxon>
        <taxon>Paractinoplanes</taxon>
    </lineage>
</organism>
<sequence>MSTQIEPPLVLAAVDEDGSAGVVLMYAWQEARRRKLPLRVAHVRTRREAMTDSDRLLTASLYDNLPPDEAASVERQILHDDDPARALAALSHDAALVVAAAGTLGETVKKLAALAACPVAVIPVTPRVAARW</sequence>
<dbReference type="Proteomes" id="UP001602245">
    <property type="component" value="Unassembled WGS sequence"/>
</dbReference>